<dbReference type="EMBL" id="LUTY01001096">
    <property type="protein sequence ID" value="OAD22215.1"/>
    <property type="molecule type" value="Genomic_DNA"/>
</dbReference>
<protein>
    <submittedName>
        <fullName evidence="2">ATPase</fullName>
    </submittedName>
</protein>
<dbReference type="PANTHER" id="PTHR33295">
    <property type="entry name" value="ATPASE"/>
    <property type="match status" value="1"/>
</dbReference>
<comment type="caution">
    <text evidence="2">The sequence shown here is derived from an EMBL/GenBank/DDBJ whole genome shotgun (WGS) entry which is preliminary data.</text>
</comment>
<proteinExistence type="predicted"/>
<evidence type="ECO:0000313" key="3">
    <source>
        <dbReference type="Proteomes" id="UP000076962"/>
    </source>
</evidence>
<evidence type="ECO:0000259" key="1">
    <source>
        <dbReference type="Pfam" id="PF13635"/>
    </source>
</evidence>
<dbReference type="PANTHER" id="PTHR33295:SF8">
    <property type="entry name" value="AAA+ ATPASE DOMAIN-CONTAINING PROTEIN"/>
    <property type="match status" value="1"/>
</dbReference>
<accession>A0A0A6NZH2</accession>
<reference evidence="2 3" key="1">
    <citation type="submission" date="2016-05" db="EMBL/GenBank/DDBJ databases">
        <title>Single-cell genome of chain-forming Candidatus Thiomargarita nelsonii and comparison to other large sulfur-oxidizing bacteria.</title>
        <authorList>
            <person name="Winkel M."/>
            <person name="Salman V."/>
            <person name="Woyke T."/>
            <person name="Schulz-Vogt H."/>
            <person name="Richter M."/>
            <person name="Flood B."/>
            <person name="Bailey J."/>
            <person name="Amann R."/>
            <person name="Mussmann M."/>
        </authorList>
    </citation>
    <scope>NUCLEOTIDE SEQUENCE [LARGE SCALE GENOMIC DNA]</scope>
    <source>
        <strain evidence="2 3">THI036</strain>
    </source>
</reference>
<keyword evidence="3" id="KW-1185">Reference proteome</keyword>
<gene>
    <name evidence="2" type="ORF">THIOM_001988</name>
</gene>
<organism evidence="2 3">
    <name type="scientific">Candidatus Thiomargarita nelsonii</name>
    <dbReference type="NCBI Taxonomy" id="1003181"/>
    <lineage>
        <taxon>Bacteria</taxon>
        <taxon>Pseudomonadati</taxon>
        <taxon>Pseudomonadota</taxon>
        <taxon>Gammaproteobacteria</taxon>
        <taxon>Thiotrichales</taxon>
        <taxon>Thiotrichaceae</taxon>
        <taxon>Thiomargarita</taxon>
    </lineage>
</organism>
<feature type="domain" description="DUF4143" evidence="1">
    <location>
        <begin position="5"/>
        <end position="61"/>
    </location>
</feature>
<dbReference type="Proteomes" id="UP000076962">
    <property type="component" value="Unassembled WGS sequence"/>
</dbReference>
<dbReference type="Pfam" id="PF13635">
    <property type="entry name" value="DUF4143"/>
    <property type="match status" value="1"/>
</dbReference>
<dbReference type="AlphaFoldDB" id="A0A0A6NZH2"/>
<name>A0A0A6NZH2_9GAMM</name>
<sequence>MGIIFYTIDTGLLNAMSFRNSSNYGALLENFVFMQLRRHGYMIEYVSTKEGYETDFFARHPIKNEIKLVQVCWDMSDEKTFQRELRGLQTIMKALSITSGTIVTYDDETSLDNNIAVIPVWKWLLSL</sequence>
<dbReference type="InterPro" id="IPR025420">
    <property type="entry name" value="DUF4143"/>
</dbReference>
<evidence type="ECO:0000313" key="2">
    <source>
        <dbReference type="EMBL" id="OAD22215.1"/>
    </source>
</evidence>